<keyword evidence="1" id="KW-0812">Transmembrane</keyword>
<feature type="transmembrane region" description="Helical" evidence="1">
    <location>
        <begin position="31"/>
        <end position="52"/>
    </location>
</feature>
<dbReference type="Pfam" id="PF11755">
    <property type="entry name" value="DUF3311"/>
    <property type="match status" value="1"/>
</dbReference>
<sequence>MSWRWLLVVPLVLPLLVTVYNRTEPRLWGVPFFYWAQMACALIAMVTITLVFQLEKRGPR</sequence>
<accession>A0A8J3Q994</accession>
<keyword evidence="1" id="KW-0472">Membrane</keyword>
<reference evidence="2" key="1">
    <citation type="submission" date="2021-01" db="EMBL/GenBank/DDBJ databases">
        <title>Whole genome shotgun sequence of Rhizocola hellebori NBRC 109834.</title>
        <authorList>
            <person name="Komaki H."/>
            <person name="Tamura T."/>
        </authorList>
    </citation>
    <scope>NUCLEOTIDE SEQUENCE</scope>
    <source>
        <strain evidence="2">NBRC 109834</strain>
    </source>
</reference>
<keyword evidence="1" id="KW-1133">Transmembrane helix</keyword>
<evidence type="ECO:0000313" key="2">
    <source>
        <dbReference type="EMBL" id="GIH06498.1"/>
    </source>
</evidence>
<dbReference type="RefSeq" id="WP_203910307.1">
    <property type="nucleotide sequence ID" value="NZ_BONY01000027.1"/>
</dbReference>
<evidence type="ECO:0000256" key="1">
    <source>
        <dbReference type="SAM" id="Phobius"/>
    </source>
</evidence>
<organism evidence="2 3">
    <name type="scientific">Rhizocola hellebori</name>
    <dbReference type="NCBI Taxonomy" id="1392758"/>
    <lineage>
        <taxon>Bacteria</taxon>
        <taxon>Bacillati</taxon>
        <taxon>Actinomycetota</taxon>
        <taxon>Actinomycetes</taxon>
        <taxon>Micromonosporales</taxon>
        <taxon>Micromonosporaceae</taxon>
        <taxon>Rhizocola</taxon>
    </lineage>
</organism>
<gene>
    <name evidence="2" type="ORF">Rhe02_45650</name>
</gene>
<evidence type="ECO:0008006" key="4">
    <source>
        <dbReference type="Google" id="ProtNLM"/>
    </source>
</evidence>
<dbReference type="InterPro" id="IPR021741">
    <property type="entry name" value="DUF3311"/>
</dbReference>
<comment type="caution">
    <text evidence="2">The sequence shown here is derived from an EMBL/GenBank/DDBJ whole genome shotgun (WGS) entry which is preliminary data.</text>
</comment>
<protein>
    <recommendedName>
        <fullName evidence="4">DUF3311 domain-containing protein</fullName>
    </recommendedName>
</protein>
<dbReference type="EMBL" id="BONY01000027">
    <property type="protein sequence ID" value="GIH06498.1"/>
    <property type="molecule type" value="Genomic_DNA"/>
</dbReference>
<dbReference type="AlphaFoldDB" id="A0A8J3Q994"/>
<proteinExistence type="predicted"/>
<evidence type="ECO:0000313" key="3">
    <source>
        <dbReference type="Proteomes" id="UP000612899"/>
    </source>
</evidence>
<keyword evidence="3" id="KW-1185">Reference proteome</keyword>
<dbReference type="Proteomes" id="UP000612899">
    <property type="component" value="Unassembled WGS sequence"/>
</dbReference>
<name>A0A8J3Q994_9ACTN</name>